<organism evidence="2 3">
    <name type="scientific">Kribbella amoyensis</name>
    <dbReference type="NCBI Taxonomy" id="996641"/>
    <lineage>
        <taxon>Bacteria</taxon>
        <taxon>Bacillati</taxon>
        <taxon>Actinomycetota</taxon>
        <taxon>Actinomycetes</taxon>
        <taxon>Propionibacteriales</taxon>
        <taxon>Kribbellaceae</taxon>
        <taxon>Kribbella</taxon>
    </lineage>
</organism>
<proteinExistence type="predicted"/>
<keyword evidence="3" id="KW-1185">Reference proteome</keyword>
<feature type="transmembrane region" description="Helical" evidence="1">
    <location>
        <begin position="135"/>
        <end position="153"/>
    </location>
</feature>
<name>A0A561BLV4_9ACTN</name>
<dbReference type="Proteomes" id="UP000318380">
    <property type="component" value="Unassembled WGS sequence"/>
</dbReference>
<keyword evidence="1" id="KW-0812">Transmembrane</keyword>
<reference evidence="2 3" key="1">
    <citation type="submission" date="2019-06" db="EMBL/GenBank/DDBJ databases">
        <title>Sequencing the genomes of 1000 actinobacteria strains.</title>
        <authorList>
            <person name="Klenk H.-P."/>
        </authorList>
    </citation>
    <scope>NUCLEOTIDE SEQUENCE [LARGE SCALE GENOMIC DNA]</scope>
    <source>
        <strain evidence="2 3">DSM 24683</strain>
    </source>
</reference>
<feature type="transmembrane region" description="Helical" evidence="1">
    <location>
        <begin position="314"/>
        <end position="337"/>
    </location>
</feature>
<keyword evidence="1" id="KW-0472">Membrane</keyword>
<gene>
    <name evidence="2" type="ORF">FB561_0891</name>
</gene>
<feature type="transmembrane region" description="Helical" evidence="1">
    <location>
        <begin position="282"/>
        <end position="302"/>
    </location>
</feature>
<evidence type="ECO:0000256" key="1">
    <source>
        <dbReference type="SAM" id="Phobius"/>
    </source>
</evidence>
<dbReference type="EMBL" id="VIVK01000001">
    <property type="protein sequence ID" value="TWD79825.1"/>
    <property type="molecule type" value="Genomic_DNA"/>
</dbReference>
<comment type="caution">
    <text evidence="2">The sequence shown here is derived from an EMBL/GenBank/DDBJ whole genome shotgun (WGS) entry which is preliminary data.</text>
</comment>
<feature type="transmembrane region" description="Helical" evidence="1">
    <location>
        <begin position="249"/>
        <end position="270"/>
    </location>
</feature>
<keyword evidence="1" id="KW-1133">Transmembrane helix</keyword>
<accession>A0A561BLV4</accession>
<evidence type="ECO:0000313" key="3">
    <source>
        <dbReference type="Proteomes" id="UP000318380"/>
    </source>
</evidence>
<evidence type="ECO:0000313" key="2">
    <source>
        <dbReference type="EMBL" id="TWD79825.1"/>
    </source>
</evidence>
<feature type="transmembrane region" description="Helical" evidence="1">
    <location>
        <begin position="35"/>
        <end position="53"/>
    </location>
</feature>
<feature type="transmembrane region" description="Helical" evidence="1">
    <location>
        <begin position="73"/>
        <end position="93"/>
    </location>
</feature>
<sequence>MPLRDLPTESKAAAALLRTEELQHRRTIRRTRWQGVTLACLAVGATVFVLLPGPAGTGCYLWRATSQPVSGRGWALVLPVTLVALVFADRLSADRFVLRQQVRGWGALTVAVVTGATWTGLVVQGRAGCSTSPAVIGTLCCGLLGAAVAASWATRVRDVPPLLAGPVEDSSAEPLNQSELRETFVRLVSAIETRTVRAGRPAVLAGVAAALLLVSTVLPWRELIDPVATGPTGAEAGVIRSQLWELPYAAGWAVLVVAAAVTTLAAAVATPALRSADRVLRPAAVATGTLVVVGILAAPVHLPPRLGDGVGYRVGVGVWVALGLGAFLLVLGLVTSLRRTPWELAIVVVAGTAGIAAGLFAPAPAGPQYEPDVVAGVPYRLFDLEGGQLEDRYGMRVAVGTADPLDSLAETLDGTPGQWLLGRTGSEGSTLFEYRDGVALPRVSLSHGTTPPALIGVTDNRMLLLAGGSSGRPWALLSVPLDLVAADLTLTHKNPDGSYYVTPGVNVLASGTGAALLQRNADRSIALRDGTTTWQIPANQLRVGMRLTDFVVDPGPGAPGNEVSTGPDGTTAWRTSRTGLAVLRPGGRTRQLTGIAPAGCALSSDVASSSMSVEAFAVDLRGNLWLGGSFPTSVVTPDGVQRVVPGNTAAVETIEARPDGSVVLGSSPGGGDQVIRVDDAAAAAPSYPAAPVPTARCDRRTPANGTTAYRATVMDAARVDPPVNAEGRPGKAVSGASTQLALDPRGRVARVRMPSAAQAWAPDGLGGVWWTVPSAARPVAVHLQRSTAAVVRDPQQASVGQRGESAAASGDRLVTGIGSATYNLYGPGQQVRRLPVTGELRQDSLVQLPSGAIAMVLGERLVEVSPDGRSTALLGGVSTGWPLSTTKVPVTQRTADGLWFTGPDGRAWGYDGSHLVRVDGPGRVTVVAGPAQGVPQAADQVTVIGDDLYFELGNDVVRLEPVR</sequence>
<protein>
    <submittedName>
        <fullName evidence="2">Uncharacterized protein</fullName>
    </submittedName>
</protein>
<feature type="transmembrane region" description="Helical" evidence="1">
    <location>
        <begin position="105"/>
        <end position="123"/>
    </location>
</feature>
<feature type="transmembrane region" description="Helical" evidence="1">
    <location>
        <begin position="202"/>
        <end position="220"/>
    </location>
</feature>
<dbReference type="AlphaFoldDB" id="A0A561BLV4"/>
<feature type="transmembrane region" description="Helical" evidence="1">
    <location>
        <begin position="344"/>
        <end position="363"/>
    </location>
</feature>